<dbReference type="Gene3D" id="3.40.50.2300">
    <property type="match status" value="1"/>
</dbReference>
<proteinExistence type="predicted"/>
<evidence type="ECO:0000313" key="11">
    <source>
        <dbReference type="EMBL" id="MFC7148080.1"/>
    </source>
</evidence>
<organism evidence="11 12">
    <name type="scientific">Cohnella cellulosilytica</name>
    <dbReference type="NCBI Taxonomy" id="986710"/>
    <lineage>
        <taxon>Bacteria</taxon>
        <taxon>Bacillati</taxon>
        <taxon>Bacillota</taxon>
        <taxon>Bacilli</taxon>
        <taxon>Bacillales</taxon>
        <taxon>Paenibacillaceae</taxon>
        <taxon>Cohnella</taxon>
    </lineage>
</organism>
<feature type="domain" description="Response regulatory" evidence="10">
    <location>
        <begin position="3"/>
        <end position="120"/>
    </location>
</feature>
<comment type="subcellular location">
    <subcellularLocation>
        <location evidence="1">Cytoplasm</location>
    </subcellularLocation>
</comment>
<dbReference type="PANTHER" id="PTHR42713">
    <property type="entry name" value="HISTIDINE KINASE-RELATED"/>
    <property type="match status" value="1"/>
</dbReference>
<dbReference type="PROSITE" id="PS01124">
    <property type="entry name" value="HTH_ARAC_FAMILY_2"/>
    <property type="match status" value="1"/>
</dbReference>
<feature type="modified residue" description="4-aspartylphosphate" evidence="8">
    <location>
        <position position="55"/>
    </location>
</feature>
<evidence type="ECO:0000256" key="2">
    <source>
        <dbReference type="ARBA" id="ARBA00022490"/>
    </source>
</evidence>
<evidence type="ECO:0000259" key="9">
    <source>
        <dbReference type="PROSITE" id="PS01124"/>
    </source>
</evidence>
<dbReference type="Gene3D" id="1.10.10.60">
    <property type="entry name" value="Homeodomain-like"/>
    <property type="match status" value="2"/>
</dbReference>
<dbReference type="InterPro" id="IPR051552">
    <property type="entry name" value="HptR"/>
</dbReference>
<keyword evidence="2" id="KW-0963">Cytoplasm</keyword>
<evidence type="ECO:0000256" key="3">
    <source>
        <dbReference type="ARBA" id="ARBA00022553"/>
    </source>
</evidence>
<dbReference type="RefSeq" id="WP_378047425.1">
    <property type="nucleotide sequence ID" value="NZ_JBHMDN010000013.1"/>
</dbReference>
<dbReference type="InterPro" id="IPR009057">
    <property type="entry name" value="Homeodomain-like_sf"/>
</dbReference>
<dbReference type="SMART" id="SM00342">
    <property type="entry name" value="HTH_ARAC"/>
    <property type="match status" value="1"/>
</dbReference>
<evidence type="ECO:0000313" key="12">
    <source>
        <dbReference type="Proteomes" id="UP001596378"/>
    </source>
</evidence>
<keyword evidence="6" id="KW-0238">DNA-binding</keyword>
<dbReference type="CDD" id="cd17536">
    <property type="entry name" value="REC_YesN-like"/>
    <property type="match status" value="1"/>
</dbReference>
<dbReference type="SUPFAM" id="SSF46689">
    <property type="entry name" value="Homeodomain-like"/>
    <property type="match status" value="2"/>
</dbReference>
<dbReference type="InterPro" id="IPR011006">
    <property type="entry name" value="CheY-like_superfamily"/>
</dbReference>
<dbReference type="InterPro" id="IPR001789">
    <property type="entry name" value="Sig_transdc_resp-reg_receiver"/>
</dbReference>
<feature type="domain" description="HTH araC/xylS-type" evidence="9">
    <location>
        <begin position="426"/>
        <end position="524"/>
    </location>
</feature>
<evidence type="ECO:0000259" key="10">
    <source>
        <dbReference type="PROSITE" id="PS50110"/>
    </source>
</evidence>
<dbReference type="SUPFAM" id="SSF52172">
    <property type="entry name" value="CheY-like"/>
    <property type="match status" value="1"/>
</dbReference>
<dbReference type="EMBL" id="JBHTAI010000003">
    <property type="protein sequence ID" value="MFC7148080.1"/>
    <property type="molecule type" value="Genomic_DNA"/>
</dbReference>
<evidence type="ECO:0000256" key="5">
    <source>
        <dbReference type="ARBA" id="ARBA00023015"/>
    </source>
</evidence>
<evidence type="ECO:0000256" key="4">
    <source>
        <dbReference type="ARBA" id="ARBA00023012"/>
    </source>
</evidence>
<dbReference type="SMART" id="SM00448">
    <property type="entry name" value="REC"/>
    <property type="match status" value="1"/>
</dbReference>
<evidence type="ECO:0000256" key="6">
    <source>
        <dbReference type="ARBA" id="ARBA00023125"/>
    </source>
</evidence>
<sequence>MYKVMIVEDEVIVRIGLKNSMDWSKYGMEVVADVSNGAEALAVYERDRPDLIVTDLKMPIMDGMELISAIRKQDQDTRILILSCLEEFEYARKAANLKVSGYILKLTMTIGEMEEVLASVREELRQRGQVSPAALNRRMNLETLKEKLIKDYLFYGVYSDSELDQLLKHMNAWIKPDRIMMAIVETGQHFRLLERFNDERGELIHFTVLNVLNEILAKHRLGEAFHDRDNRYMLLLSFEDPLSEEELRLKLNELLDNIRKAMNTYFNVPVFGYVSSLGQGFASWKKMYQQCSEGMSARYFSASSFVFASDRVYAREDAGWKEAVKAACARWERLGGTCRRDLQREVELRMERQPPYSEAEWKRLLAGLADWTCRYLGLPEEQDSPSSGDKIMGSPTIHDSVQVWETHLEETAKLREAVRSVSKEVADAVQYVHRRYDQNLSLRDISDYVRLSPNYLSLLFKKEMGMNLIEYLTEYRIDKAKELLRSTSLKTYEIADNVGVKDSAYFSRIFKKTTGMSPLEFRKKKVLGGRTDTYEDA</sequence>
<dbReference type="Proteomes" id="UP001596378">
    <property type="component" value="Unassembled WGS sequence"/>
</dbReference>
<accession>A0ABW2F849</accession>
<dbReference type="Pfam" id="PF12833">
    <property type="entry name" value="HTH_18"/>
    <property type="match status" value="1"/>
</dbReference>
<keyword evidence="4" id="KW-0902">Two-component regulatory system</keyword>
<comment type="caution">
    <text evidence="11">The sequence shown here is derived from an EMBL/GenBank/DDBJ whole genome shotgun (WGS) entry which is preliminary data.</text>
</comment>
<keyword evidence="7" id="KW-0804">Transcription</keyword>
<evidence type="ECO:0000256" key="8">
    <source>
        <dbReference type="PROSITE-ProRule" id="PRU00169"/>
    </source>
</evidence>
<protein>
    <submittedName>
        <fullName evidence="11">Response regulator</fullName>
    </submittedName>
</protein>
<keyword evidence="3 8" id="KW-0597">Phosphoprotein</keyword>
<evidence type="ECO:0000256" key="1">
    <source>
        <dbReference type="ARBA" id="ARBA00004496"/>
    </source>
</evidence>
<keyword evidence="12" id="KW-1185">Reference proteome</keyword>
<dbReference type="Pfam" id="PF00072">
    <property type="entry name" value="Response_reg"/>
    <property type="match status" value="1"/>
</dbReference>
<name>A0ABW2F849_9BACL</name>
<gene>
    <name evidence="11" type="ORF">ACFQMJ_05975</name>
</gene>
<keyword evidence="5" id="KW-0805">Transcription regulation</keyword>
<dbReference type="PROSITE" id="PS50110">
    <property type="entry name" value="RESPONSE_REGULATORY"/>
    <property type="match status" value="1"/>
</dbReference>
<reference evidence="12" key="1">
    <citation type="journal article" date="2019" name="Int. J. Syst. Evol. Microbiol.">
        <title>The Global Catalogue of Microorganisms (GCM) 10K type strain sequencing project: providing services to taxonomists for standard genome sequencing and annotation.</title>
        <authorList>
            <consortium name="The Broad Institute Genomics Platform"/>
            <consortium name="The Broad Institute Genome Sequencing Center for Infectious Disease"/>
            <person name="Wu L."/>
            <person name="Ma J."/>
        </authorList>
    </citation>
    <scope>NUCLEOTIDE SEQUENCE [LARGE SCALE GENOMIC DNA]</scope>
    <source>
        <strain evidence="12">KCTC 12907</strain>
    </source>
</reference>
<evidence type="ECO:0000256" key="7">
    <source>
        <dbReference type="ARBA" id="ARBA00023163"/>
    </source>
</evidence>
<dbReference type="InterPro" id="IPR018060">
    <property type="entry name" value="HTH_AraC"/>
</dbReference>
<dbReference type="PANTHER" id="PTHR42713:SF3">
    <property type="entry name" value="TRANSCRIPTIONAL REGULATORY PROTEIN HPTR"/>
    <property type="match status" value="1"/>
</dbReference>